<dbReference type="GO" id="GO:0004519">
    <property type="term" value="F:endonuclease activity"/>
    <property type="evidence" value="ECO:0007669"/>
    <property type="project" value="UniProtKB-KW"/>
</dbReference>
<keyword evidence="3" id="KW-0540">Nuclease</keyword>
<protein>
    <submittedName>
        <fullName evidence="11">Uncharacterized protein</fullName>
    </submittedName>
</protein>
<dbReference type="GO" id="GO:0003723">
    <property type="term" value="F:RNA binding"/>
    <property type="evidence" value="ECO:0007669"/>
    <property type="project" value="UniProtKB-KW"/>
</dbReference>
<feature type="non-terminal residue" evidence="11">
    <location>
        <position position="1"/>
    </location>
</feature>
<dbReference type="GO" id="GO:0006364">
    <property type="term" value="P:rRNA processing"/>
    <property type="evidence" value="ECO:0007669"/>
    <property type="project" value="TreeGrafter"/>
</dbReference>
<dbReference type="PANTHER" id="PTHR30001:SF1">
    <property type="entry name" value="RIBONUCLEASE E_G-LIKE PROTEIN, CHLOROPLASTIC"/>
    <property type="match status" value="1"/>
</dbReference>
<feature type="domain" description="RNA-binding protein AU-1/Ribonuclease E/G" evidence="9">
    <location>
        <begin position="1"/>
        <end position="211"/>
    </location>
</feature>
<accession>X1FL09</accession>
<dbReference type="GO" id="GO:0046872">
    <property type="term" value="F:metal ion binding"/>
    <property type="evidence" value="ECO:0007669"/>
    <property type="project" value="UniProtKB-KW"/>
</dbReference>
<dbReference type="Pfam" id="PF20833">
    <property type="entry name" value="RNase_E_G_Thio"/>
    <property type="match status" value="1"/>
</dbReference>
<dbReference type="GO" id="GO:0004540">
    <property type="term" value="F:RNA nuclease activity"/>
    <property type="evidence" value="ECO:0007669"/>
    <property type="project" value="InterPro"/>
</dbReference>
<evidence type="ECO:0000256" key="6">
    <source>
        <dbReference type="ARBA" id="ARBA00022801"/>
    </source>
</evidence>
<gene>
    <name evidence="11" type="ORF">S03H2_15403</name>
</gene>
<dbReference type="InterPro" id="IPR048583">
    <property type="entry name" value="RNase_E_G_thioredoxin-like"/>
</dbReference>
<dbReference type="AlphaFoldDB" id="X1FL09"/>
<evidence type="ECO:0000256" key="2">
    <source>
        <dbReference type="ARBA" id="ARBA00022490"/>
    </source>
</evidence>
<keyword evidence="7" id="KW-0460">Magnesium</keyword>
<name>X1FL09_9ZZZZ</name>
<evidence type="ECO:0000259" key="9">
    <source>
        <dbReference type="Pfam" id="PF10150"/>
    </source>
</evidence>
<dbReference type="Pfam" id="PF10150">
    <property type="entry name" value="RNase_E_G"/>
    <property type="match status" value="1"/>
</dbReference>
<keyword evidence="2" id="KW-0963">Cytoplasm</keyword>
<dbReference type="EMBL" id="BARU01007830">
    <property type="protein sequence ID" value="GAH33215.1"/>
    <property type="molecule type" value="Genomic_DNA"/>
</dbReference>
<evidence type="ECO:0000256" key="3">
    <source>
        <dbReference type="ARBA" id="ARBA00022722"/>
    </source>
</evidence>
<dbReference type="GO" id="GO:0016787">
    <property type="term" value="F:hydrolase activity"/>
    <property type="evidence" value="ECO:0007669"/>
    <property type="project" value="UniProtKB-KW"/>
</dbReference>
<keyword evidence="4" id="KW-0479">Metal-binding</keyword>
<evidence type="ECO:0000256" key="1">
    <source>
        <dbReference type="ARBA" id="ARBA00001946"/>
    </source>
</evidence>
<keyword evidence="6" id="KW-0378">Hydrolase</keyword>
<evidence type="ECO:0000256" key="8">
    <source>
        <dbReference type="ARBA" id="ARBA00022884"/>
    </source>
</evidence>
<proteinExistence type="predicted"/>
<reference evidence="11" key="1">
    <citation type="journal article" date="2014" name="Front. Microbiol.">
        <title>High frequency of phylogenetically diverse reductive dehalogenase-homologous genes in deep subseafloor sedimentary metagenomes.</title>
        <authorList>
            <person name="Kawai M."/>
            <person name="Futagami T."/>
            <person name="Toyoda A."/>
            <person name="Takaki Y."/>
            <person name="Nishi S."/>
            <person name="Hori S."/>
            <person name="Arai W."/>
            <person name="Tsubouchi T."/>
            <person name="Morono Y."/>
            <person name="Uchiyama I."/>
            <person name="Ito T."/>
            <person name="Fujiyama A."/>
            <person name="Inagaki F."/>
            <person name="Takami H."/>
        </authorList>
    </citation>
    <scope>NUCLEOTIDE SEQUENCE</scope>
    <source>
        <strain evidence="11">Expedition CK06-06</strain>
    </source>
</reference>
<dbReference type="PANTHER" id="PTHR30001">
    <property type="entry name" value="RIBONUCLEASE"/>
    <property type="match status" value="1"/>
</dbReference>
<sequence length="316" mass="36743">IDRDLNNLLRMWRDIKKRAETQLSPSIIFKEQDLGLRTLRDYFTAEVDEVLVDDRETWAEIKDFMRIISPRHQRKVKLYKEKKPIFSEYGIEEQIEQIYSNRVPLRSGGSIVIDSTEALIAIDVNSGKSTRARGLEDTAFKTNLEAAREIARQLRLRDIGGLLVIDFIDMKDLRHKRELVKRIKEEIKRDKAKISFSYISKFGLMEFTRQRLRPSIESKSYQICESCQGRGMVRSVEATSVSFLRQIWQGASKGNIDRVTGVLPRKVADYLLNRKRTELAELEKRYGLSIEIQGNPDLRSWGGNLDFIERSEVKEA</sequence>
<evidence type="ECO:0000256" key="5">
    <source>
        <dbReference type="ARBA" id="ARBA00022759"/>
    </source>
</evidence>
<dbReference type="GO" id="GO:0005737">
    <property type="term" value="C:cytoplasm"/>
    <property type="evidence" value="ECO:0007669"/>
    <property type="project" value="TreeGrafter"/>
</dbReference>
<comment type="cofactor">
    <cofactor evidence="1">
        <name>Mg(2+)</name>
        <dbReference type="ChEBI" id="CHEBI:18420"/>
    </cofactor>
</comment>
<evidence type="ECO:0000256" key="4">
    <source>
        <dbReference type="ARBA" id="ARBA00022723"/>
    </source>
</evidence>
<evidence type="ECO:0000256" key="7">
    <source>
        <dbReference type="ARBA" id="ARBA00022842"/>
    </source>
</evidence>
<dbReference type="InterPro" id="IPR004659">
    <property type="entry name" value="RNase_E/G"/>
</dbReference>
<keyword evidence="5" id="KW-0255">Endonuclease</keyword>
<comment type="caution">
    <text evidence="11">The sequence shown here is derived from an EMBL/GenBank/DDBJ whole genome shotgun (WGS) entry which is preliminary data.</text>
</comment>
<evidence type="ECO:0000259" key="10">
    <source>
        <dbReference type="Pfam" id="PF20833"/>
    </source>
</evidence>
<keyword evidence="8" id="KW-0694">RNA-binding</keyword>
<organism evidence="11">
    <name type="scientific">marine sediment metagenome</name>
    <dbReference type="NCBI Taxonomy" id="412755"/>
    <lineage>
        <taxon>unclassified sequences</taxon>
        <taxon>metagenomes</taxon>
        <taxon>ecological metagenomes</taxon>
    </lineage>
</organism>
<feature type="domain" description="RNase E/G thioredoxin-like" evidence="10">
    <location>
        <begin position="223"/>
        <end position="299"/>
    </location>
</feature>
<dbReference type="Gene3D" id="3.40.1260.20">
    <property type="entry name" value="Ribonuclease E, catalytic domain"/>
    <property type="match status" value="1"/>
</dbReference>
<dbReference type="InterPro" id="IPR019307">
    <property type="entry name" value="RNA-bd_AU-1/RNase_E/G"/>
</dbReference>
<evidence type="ECO:0000313" key="11">
    <source>
        <dbReference type="EMBL" id="GAH33215.1"/>
    </source>
</evidence>